<evidence type="ECO:0000313" key="1">
    <source>
        <dbReference type="EMBL" id="VTR34385.1"/>
    </source>
</evidence>
<reference evidence="1" key="1">
    <citation type="submission" date="2019-05" db="EMBL/GenBank/DDBJ databases">
        <authorList>
            <consortium name="Pathogen Informatics"/>
        </authorList>
    </citation>
    <scope>NUCLEOTIDE SEQUENCE [LARGE SCALE GENOMIC DNA]</scope>
    <source>
        <strain evidence="1">NCTC12965</strain>
    </source>
</reference>
<protein>
    <submittedName>
        <fullName evidence="1">Uncharacterized protein</fullName>
    </submittedName>
</protein>
<proteinExistence type="predicted"/>
<dbReference type="AlphaFoldDB" id="A0A4U9ULC8"/>
<accession>A0A4U9ULC8</accession>
<name>A0A4U9ULC8_SERFO</name>
<organism evidence="1">
    <name type="scientific">Serratia fonticola</name>
    <dbReference type="NCBI Taxonomy" id="47917"/>
    <lineage>
        <taxon>Bacteria</taxon>
        <taxon>Pseudomonadati</taxon>
        <taxon>Pseudomonadota</taxon>
        <taxon>Gammaproteobacteria</taxon>
        <taxon>Enterobacterales</taxon>
        <taxon>Yersiniaceae</taxon>
        <taxon>Serratia</taxon>
    </lineage>
</organism>
<sequence>MGPLNIATVVWFLGGVSDNAPNCLNLVLIEHKSNKFFVLNQELMQSSVH</sequence>
<dbReference type="EMBL" id="CABEEZ010000076">
    <property type="protein sequence ID" value="VTR34385.1"/>
    <property type="molecule type" value="Genomic_DNA"/>
</dbReference>
<gene>
    <name evidence="1" type="ORF">NCTC12965_03624</name>
</gene>